<dbReference type="SUPFAM" id="SSF48264">
    <property type="entry name" value="Cytochrome P450"/>
    <property type="match status" value="1"/>
</dbReference>
<feature type="binding site" description="axial binding residue" evidence="7">
    <location>
        <position position="303"/>
    </location>
    <ligand>
        <name>heme</name>
        <dbReference type="ChEBI" id="CHEBI:30413"/>
    </ligand>
    <ligandPart>
        <name>Fe</name>
        <dbReference type="ChEBI" id="CHEBI:18248"/>
    </ligandPart>
</feature>
<dbReference type="PRINTS" id="PR00463">
    <property type="entry name" value="EP450I"/>
</dbReference>
<sequence length="363" mass="41533">MVLPFLGLELKLDRVSSFLTDHTFIPYKKHIFYYPTSSFALLDHMDLTLSCLLLFGLLYASFSLFFNFRKKSPPDQRYPPGNTGWPFIGESLEYVASGRNGTPDKFVRERMDKFSPEVFKTSIAGETVAVFCGAAGNKFLFSNENKLVASWMPSTFLKIINAKKSETGAILQGKRLRSMLPEFLKPEALQKYLPVMDRMAMQHLERDWSVTAAITFVVCYLADHPDVLRIQPVAPGTFRKVIKDFTYAGFKIPKEWKAFWSVYSTHKDPNYFPNPEKFDPSRFEGNGPVPYSFVPFGGGPRMCPGNEYARLEVLIFMHRLVTKFKWKRLNPNEKIIIELSPVPFSKSSSTIEKFAYNLNQAAN</sequence>
<keyword evidence="3 7" id="KW-0479">Metal-binding</keyword>
<dbReference type="PROSITE" id="PS00086">
    <property type="entry name" value="CYTOCHROME_P450"/>
    <property type="match status" value="1"/>
</dbReference>
<evidence type="ECO:0000256" key="2">
    <source>
        <dbReference type="ARBA" id="ARBA00022692"/>
    </source>
</evidence>
<dbReference type="PANTHER" id="PTHR24286:SF53">
    <property type="entry name" value="BETA-AMYRIN 28-OXIDASE-LIKE"/>
    <property type="match status" value="1"/>
</dbReference>
<accession>A0AA88QP27</accession>
<dbReference type="GO" id="GO:0004497">
    <property type="term" value="F:monooxygenase activity"/>
    <property type="evidence" value="ECO:0007669"/>
    <property type="project" value="UniProtKB-KW"/>
</dbReference>
<dbReference type="InterPro" id="IPR036396">
    <property type="entry name" value="Cyt_P450_sf"/>
</dbReference>
<evidence type="ECO:0000256" key="7">
    <source>
        <dbReference type="PIRSR" id="PIRSR602401-1"/>
    </source>
</evidence>
<comment type="cofactor">
    <cofactor evidence="7">
        <name>heme</name>
        <dbReference type="ChEBI" id="CHEBI:30413"/>
    </cofactor>
</comment>
<dbReference type="Gene3D" id="1.10.630.10">
    <property type="entry name" value="Cytochrome P450"/>
    <property type="match status" value="2"/>
</dbReference>
<name>A0AA88QP27_9ASTE</name>
<dbReference type="GO" id="GO:0016125">
    <property type="term" value="P:sterol metabolic process"/>
    <property type="evidence" value="ECO:0007669"/>
    <property type="project" value="TreeGrafter"/>
</dbReference>
<dbReference type="Proteomes" id="UP001187471">
    <property type="component" value="Unassembled WGS sequence"/>
</dbReference>
<dbReference type="AlphaFoldDB" id="A0AA88QP27"/>
<gene>
    <name evidence="10" type="ORF">RJ640_000136</name>
</gene>
<dbReference type="GO" id="GO:0016705">
    <property type="term" value="F:oxidoreductase activity, acting on paired donors, with incorporation or reduction of molecular oxygen"/>
    <property type="evidence" value="ECO:0007669"/>
    <property type="project" value="InterPro"/>
</dbReference>
<dbReference type="InterPro" id="IPR002401">
    <property type="entry name" value="Cyt_P450_E_grp-I"/>
</dbReference>
<evidence type="ECO:0000256" key="5">
    <source>
        <dbReference type="ARBA" id="ARBA00023002"/>
    </source>
</evidence>
<evidence type="ECO:0008006" key="12">
    <source>
        <dbReference type="Google" id="ProtNLM"/>
    </source>
</evidence>
<dbReference type="GO" id="GO:0016020">
    <property type="term" value="C:membrane"/>
    <property type="evidence" value="ECO:0007669"/>
    <property type="project" value="UniProtKB-SubCell"/>
</dbReference>
<evidence type="ECO:0000256" key="9">
    <source>
        <dbReference type="SAM" id="Phobius"/>
    </source>
</evidence>
<evidence type="ECO:0000256" key="8">
    <source>
        <dbReference type="RuleBase" id="RU000461"/>
    </source>
</evidence>
<dbReference type="EMBL" id="JAVXUO010003201">
    <property type="protein sequence ID" value="KAK2965636.1"/>
    <property type="molecule type" value="Genomic_DNA"/>
</dbReference>
<evidence type="ECO:0000256" key="3">
    <source>
        <dbReference type="ARBA" id="ARBA00022723"/>
    </source>
</evidence>
<evidence type="ECO:0000313" key="11">
    <source>
        <dbReference type="Proteomes" id="UP001187471"/>
    </source>
</evidence>
<keyword evidence="5 8" id="KW-0560">Oxidoreductase</keyword>
<evidence type="ECO:0000256" key="4">
    <source>
        <dbReference type="ARBA" id="ARBA00022989"/>
    </source>
</evidence>
<keyword evidence="8" id="KW-0503">Monooxygenase</keyword>
<organism evidence="10 11">
    <name type="scientific">Escallonia rubra</name>
    <dbReference type="NCBI Taxonomy" id="112253"/>
    <lineage>
        <taxon>Eukaryota</taxon>
        <taxon>Viridiplantae</taxon>
        <taxon>Streptophyta</taxon>
        <taxon>Embryophyta</taxon>
        <taxon>Tracheophyta</taxon>
        <taxon>Spermatophyta</taxon>
        <taxon>Magnoliopsida</taxon>
        <taxon>eudicotyledons</taxon>
        <taxon>Gunneridae</taxon>
        <taxon>Pentapetalae</taxon>
        <taxon>asterids</taxon>
        <taxon>campanulids</taxon>
        <taxon>Escalloniales</taxon>
        <taxon>Escalloniaceae</taxon>
        <taxon>Escallonia</taxon>
    </lineage>
</organism>
<dbReference type="GO" id="GO:0005506">
    <property type="term" value="F:iron ion binding"/>
    <property type="evidence" value="ECO:0007669"/>
    <property type="project" value="InterPro"/>
</dbReference>
<dbReference type="PANTHER" id="PTHR24286">
    <property type="entry name" value="CYTOCHROME P450 26"/>
    <property type="match status" value="1"/>
</dbReference>
<evidence type="ECO:0000256" key="1">
    <source>
        <dbReference type="ARBA" id="ARBA00004167"/>
    </source>
</evidence>
<protein>
    <recommendedName>
        <fullName evidence="12">Cytochrome P450</fullName>
    </recommendedName>
</protein>
<keyword evidence="6 7" id="KW-0408">Iron</keyword>
<evidence type="ECO:0000313" key="10">
    <source>
        <dbReference type="EMBL" id="KAK2965636.1"/>
    </source>
</evidence>
<comment type="similarity">
    <text evidence="8">Belongs to the cytochrome P450 family.</text>
</comment>
<keyword evidence="11" id="KW-1185">Reference proteome</keyword>
<keyword evidence="2 9" id="KW-0812">Transmembrane</keyword>
<keyword evidence="9" id="KW-0472">Membrane</keyword>
<dbReference type="InterPro" id="IPR001128">
    <property type="entry name" value="Cyt_P450"/>
</dbReference>
<dbReference type="GO" id="GO:0020037">
    <property type="term" value="F:heme binding"/>
    <property type="evidence" value="ECO:0007669"/>
    <property type="project" value="InterPro"/>
</dbReference>
<proteinExistence type="inferred from homology"/>
<reference evidence="10" key="1">
    <citation type="submission" date="2022-12" db="EMBL/GenBank/DDBJ databases">
        <title>Draft genome assemblies for two species of Escallonia (Escalloniales).</title>
        <authorList>
            <person name="Chanderbali A."/>
            <person name="Dervinis C."/>
            <person name="Anghel I."/>
            <person name="Soltis D."/>
            <person name="Soltis P."/>
            <person name="Zapata F."/>
        </authorList>
    </citation>
    <scope>NUCLEOTIDE SEQUENCE</scope>
    <source>
        <strain evidence="10">UCBG92.1500</strain>
        <tissue evidence="10">Leaf</tissue>
    </source>
</reference>
<feature type="transmembrane region" description="Helical" evidence="9">
    <location>
        <begin position="47"/>
        <end position="68"/>
    </location>
</feature>
<comment type="subcellular location">
    <subcellularLocation>
        <location evidence="1">Membrane</location>
        <topology evidence="1">Single-pass membrane protein</topology>
    </subcellularLocation>
</comment>
<comment type="caution">
    <text evidence="10">The sequence shown here is derived from an EMBL/GenBank/DDBJ whole genome shotgun (WGS) entry which is preliminary data.</text>
</comment>
<keyword evidence="4 9" id="KW-1133">Transmembrane helix</keyword>
<dbReference type="Pfam" id="PF00067">
    <property type="entry name" value="p450"/>
    <property type="match status" value="1"/>
</dbReference>
<dbReference type="InterPro" id="IPR017972">
    <property type="entry name" value="Cyt_P450_CS"/>
</dbReference>
<evidence type="ECO:0000256" key="6">
    <source>
        <dbReference type="ARBA" id="ARBA00023004"/>
    </source>
</evidence>
<keyword evidence="7 8" id="KW-0349">Heme</keyword>